<evidence type="ECO:0000313" key="5">
    <source>
        <dbReference type="EMBL" id="MFE9605566.1"/>
    </source>
</evidence>
<keyword evidence="3" id="KW-0560">Oxidoreductase</keyword>
<dbReference type="InterPro" id="IPR051821">
    <property type="entry name" value="Asp/Asn_beta-hydroxylase"/>
</dbReference>
<keyword evidence="6" id="KW-1185">Reference proteome</keyword>
<reference evidence="5 6" key="1">
    <citation type="submission" date="2024-10" db="EMBL/GenBank/DDBJ databases">
        <title>The Natural Products Discovery Center: Release of the First 8490 Sequenced Strains for Exploring Actinobacteria Biosynthetic Diversity.</title>
        <authorList>
            <person name="Kalkreuter E."/>
            <person name="Kautsar S.A."/>
            <person name="Yang D."/>
            <person name="Bader C.D."/>
            <person name="Teijaro C.N."/>
            <person name="Fluegel L."/>
            <person name="Davis C.M."/>
            <person name="Simpson J.R."/>
            <person name="Lauterbach L."/>
            <person name="Steele A.D."/>
            <person name="Gui C."/>
            <person name="Meng S."/>
            <person name="Li G."/>
            <person name="Viehrig K."/>
            <person name="Ye F."/>
            <person name="Su P."/>
            <person name="Kiefer A.F."/>
            <person name="Nichols A."/>
            <person name="Cepeda A.J."/>
            <person name="Yan W."/>
            <person name="Fan B."/>
            <person name="Jiang Y."/>
            <person name="Adhikari A."/>
            <person name="Zheng C.-J."/>
            <person name="Schuster L."/>
            <person name="Cowan T.M."/>
            <person name="Smanski M.J."/>
            <person name="Chevrette M.G."/>
            <person name="De Carvalho L.P.S."/>
            <person name="Shen B."/>
        </authorList>
    </citation>
    <scope>NUCLEOTIDE SEQUENCE [LARGE SCALE GENOMIC DNA]</scope>
    <source>
        <strain evidence="5 6">NPDC006488</strain>
    </source>
</reference>
<feature type="domain" description="Aspartyl/asparaginy/proline hydroxylase" evidence="4">
    <location>
        <begin position="74"/>
        <end position="227"/>
    </location>
</feature>
<dbReference type="SUPFAM" id="SSF51197">
    <property type="entry name" value="Clavaminate synthase-like"/>
    <property type="match status" value="1"/>
</dbReference>
<dbReference type="RefSeq" id="WP_388114326.1">
    <property type="nucleotide sequence ID" value="NZ_JBIAHM010000020.1"/>
</dbReference>
<comment type="caution">
    <text evidence="5">The sequence shown here is derived from an EMBL/GenBank/DDBJ whole genome shotgun (WGS) entry which is preliminary data.</text>
</comment>
<comment type="similarity">
    <text evidence="1">Belongs to the aspartyl/asparaginyl beta-hydroxylase family.</text>
</comment>
<gene>
    <name evidence="5" type="ORF">ACFYNQ_44380</name>
</gene>
<evidence type="ECO:0000256" key="1">
    <source>
        <dbReference type="ARBA" id="ARBA00007730"/>
    </source>
</evidence>
<evidence type="ECO:0000313" key="6">
    <source>
        <dbReference type="Proteomes" id="UP001601303"/>
    </source>
</evidence>
<dbReference type="Gene3D" id="2.60.120.330">
    <property type="entry name" value="B-lactam Antibiotic, Isopenicillin N Synthase, Chain"/>
    <property type="match status" value="1"/>
</dbReference>
<proteinExistence type="inferred from homology"/>
<dbReference type="PANTHER" id="PTHR46332">
    <property type="entry name" value="ASPARTATE BETA-HYDROXYLASE DOMAIN-CONTAINING PROTEIN 2"/>
    <property type="match status" value="1"/>
</dbReference>
<protein>
    <submittedName>
        <fullName evidence="5">Aspartyl/asparaginyl beta-hydroxylase domain-containing protein</fullName>
    </submittedName>
</protein>
<organism evidence="5 6">
    <name type="scientific">Streptomyces hokutonensis</name>
    <dbReference type="NCBI Taxonomy" id="1306990"/>
    <lineage>
        <taxon>Bacteria</taxon>
        <taxon>Bacillati</taxon>
        <taxon>Actinomycetota</taxon>
        <taxon>Actinomycetes</taxon>
        <taxon>Kitasatosporales</taxon>
        <taxon>Streptomycetaceae</taxon>
        <taxon>Streptomyces</taxon>
    </lineage>
</organism>
<dbReference type="PANTHER" id="PTHR46332:SF5">
    <property type="entry name" value="ASPARTATE BETA-HYDROXYLASE DOMAIN CONTAINING 2"/>
    <property type="match status" value="1"/>
</dbReference>
<evidence type="ECO:0000256" key="3">
    <source>
        <dbReference type="ARBA" id="ARBA00023002"/>
    </source>
</evidence>
<sequence>MTPEMEDAFAAIRAVHGADAITRVERMLEPGGGGPRHALPKGAKWILPGLSASPWHDPYAYPELLPVVEALESAHSAVKEELNSAWSYRREAFSDYEHYLTRQENWQALYLYRNGNLVEESAATAPTAYKVLKEFAVDTETICPLLESHVSTLLPGASIAPHCDLWNFSINLHLAVDIPDGCDITVAGRTRSWREGRCLLFDYSFEHEARNAGNRPRTCLLIDLWHPETTLPERQALVALMAEIRRLMGEQRIP</sequence>
<accession>A0ABW6MHH0</accession>
<dbReference type="Proteomes" id="UP001601303">
    <property type="component" value="Unassembled WGS sequence"/>
</dbReference>
<name>A0ABW6MHH0_9ACTN</name>
<dbReference type="InterPro" id="IPR007803">
    <property type="entry name" value="Asp/Arg/Pro-Hydrxlase"/>
</dbReference>
<dbReference type="InterPro" id="IPR027443">
    <property type="entry name" value="IPNS-like_sf"/>
</dbReference>
<evidence type="ECO:0000256" key="2">
    <source>
        <dbReference type="ARBA" id="ARBA00022964"/>
    </source>
</evidence>
<keyword evidence="2" id="KW-0223">Dioxygenase</keyword>
<evidence type="ECO:0000259" key="4">
    <source>
        <dbReference type="Pfam" id="PF05118"/>
    </source>
</evidence>
<dbReference type="Pfam" id="PF05118">
    <property type="entry name" value="Asp_Arg_Hydrox"/>
    <property type="match status" value="1"/>
</dbReference>
<dbReference type="EMBL" id="JBIAHM010000020">
    <property type="protein sequence ID" value="MFE9605566.1"/>
    <property type="molecule type" value="Genomic_DNA"/>
</dbReference>